<comment type="caution">
    <text evidence="2">The sequence shown here is derived from an EMBL/GenBank/DDBJ whole genome shotgun (WGS) entry which is preliminary data.</text>
</comment>
<accession>A0A4Y7TP53</accession>
<dbReference type="OrthoDB" id="2982374at2759"/>
<gene>
    <name evidence="2" type="ORF">FA13DRAFT_1728567</name>
</gene>
<name>A0A4Y7TP53_COPMI</name>
<keyword evidence="3" id="KW-1185">Reference proteome</keyword>
<feature type="compositionally biased region" description="Basic residues" evidence="1">
    <location>
        <begin position="322"/>
        <end position="334"/>
    </location>
</feature>
<evidence type="ECO:0000313" key="2">
    <source>
        <dbReference type="EMBL" id="TEB35714.1"/>
    </source>
</evidence>
<sequence>MSPRPLAQSLIIAHATRIVRSAPTATPHKEPPHMHSLSTVHLAVIISITLALAILYTAKLHFLQVRTSTINIRFNDLALSSTPNRKPCDASSVDTQGKPGSPFLLGFLGSPARELRYVATDLLRLTPSGRLLKRQYTPHPLKGAMGMVLNWIKEPGSPKLLSRLGSFSSSWTPDGGSPQLPFQRAHGACPIACAALVGSGGATLLEVPKCPLTVPLERKMLARRRPADTYISEHTNMGSFLLNRRATDRRQKTSELDTSDVIGNSGFSTSLAINEGSEHSPWLASLASLQLGPTPGQTFLEDLESTSPMPLKFRLPSPLLPAKKKSSPTKRRSPLRSILPPQTLSGVNKAGSPPKGDSGDTPIPLFSDVSPIENGKAASYKELGLGRPSQSPVSLHRTETDAESFADSPTLELMLEQLVQATSDWDDSILIDDKFKSLLDSTKRSDHTSDADHQFTVEMKCSDSPPSPGIELPKLKDFDDESIAHPNPFLGSPYILRDRTRDLLFSIPEEDVISFTNIVIQTY</sequence>
<dbReference type="EMBL" id="QPFP01000007">
    <property type="protein sequence ID" value="TEB35714.1"/>
    <property type="molecule type" value="Genomic_DNA"/>
</dbReference>
<reference evidence="2 3" key="1">
    <citation type="journal article" date="2019" name="Nat. Ecol. Evol.">
        <title>Megaphylogeny resolves global patterns of mushroom evolution.</title>
        <authorList>
            <person name="Varga T."/>
            <person name="Krizsan K."/>
            <person name="Foldi C."/>
            <person name="Dima B."/>
            <person name="Sanchez-Garcia M."/>
            <person name="Sanchez-Ramirez S."/>
            <person name="Szollosi G.J."/>
            <person name="Szarkandi J.G."/>
            <person name="Papp V."/>
            <person name="Albert L."/>
            <person name="Andreopoulos W."/>
            <person name="Angelini C."/>
            <person name="Antonin V."/>
            <person name="Barry K.W."/>
            <person name="Bougher N.L."/>
            <person name="Buchanan P."/>
            <person name="Buyck B."/>
            <person name="Bense V."/>
            <person name="Catcheside P."/>
            <person name="Chovatia M."/>
            <person name="Cooper J."/>
            <person name="Damon W."/>
            <person name="Desjardin D."/>
            <person name="Finy P."/>
            <person name="Geml J."/>
            <person name="Haridas S."/>
            <person name="Hughes K."/>
            <person name="Justo A."/>
            <person name="Karasinski D."/>
            <person name="Kautmanova I."/>
            <person name="Kiss B."/>
            <person name="Kocsube S."/>
            <person name="Kotiranta H."/>
            <person name="LaButti K.M."/>
            <person name="Lechner B.E."/>
            <person name="Liimatainen K."/>
            <person name="Lipzen A."/>
            <person name="Lukacs Z."/>
            <person name="Mihaltcheva S."/>
            <person name="Morgado L.N."/>
            <person name="Niskanen T."/>
            <person name="Noordeloos M.E."/>
            <person name="Ohm R.A."/>
            <person name="Ortiz-Santana B."/>
            <person name="Ovrebo C."/>
            <person name="Racz N."/>
            <person name="Riley R."/>
            <person name="Savchenko A."/>
            <person name="Shiryaev A."/>
            <person name="Soop K."/>
            <person name="Spirin V."/>
            <person name="Szebenyi C."/>
            <person name="Tomsovsky M."/>
            <person name="Tulloss R.E."/>
            <person name="Uehling J."/>
            <person name="Grigoriev I.V."/>
            <person name="Vagvolgyi C."/>
            <person name="Papp T."/>
            <person name="Martin F.M."/>
            <person name="Miettinen O."/>
            <person name="Hibbett D.S."/>
            <person name="Nagy L.G."/>
        </authorList>
    </citation>
    <scope>NUCLEOTIDE SEQUENCE [LARGE SCALE GENOMIC DNA]</scope>
    <source>
        <strain evidence="2 3">FP101781</strain>
    </source>
</reference>
<dbReference type="AlphaFoldDB" id="A0A4Y7TP53"/>
<organism evidence="2 3">
    <name type="scientific">Coprinellus micaceus</name>
    <name type="common">Glistening ink-cap mushroom</name>
    <name type="synonym">Coprinus micaceus</name>
    <dbReference type="NCBI Taxonomy" id="71717"/>
    <lineage>
        <taxon>Eukaryota</taxon>
        <taxon>Fungi</taxon>
        <taxon>Dikarya</taxon>
        <taxon>Basidiomycota</taxon>
        <taxon>Agaricomycotina</taxon>
        <taxon>Agaricomycetes</taxon>
        <taxon>Agaricomycetidae</taxon>
        <taxon>Agaricales</taxon>
        <taxon>Agaricineae</taxon>
        <taxon>Psathyrellaceae</taxon>
        <taxon>Coprinellus</taxon>
    </lineage>
</organism>
<feature type="region of interest" description="Disordered" evidence="1">
    <location>
        <begin position="311"/>
        <end position="405"/>
    </location>
</feature>
<proteinExistence type="predicted"/>
<evidence type="ECO:0000313" key="3">
    <source>
        <dbReference type="Proteomes" id="UP000298030"/>
    </source>
</evidence>
<dbReference type="Proteomes" id="UP000298030">
    <property type="component" value="Unassembled WGS sequence"/>
</dbReference>
<protein>
    <submittedName>
        <fullName evidence="2">Uncharacterized protein</fullName>
    </submittedName>
</protein>
<evidence type="ECO:0000256" key="1">
    <source>
        <dbReference type="SAM" id="MobiDB-lite"/>
    </source>
</evidence>